<evidence type="ECO:0008006" key="3">
    <source>
        <dbReference type="Google" id="ProtNLM"/>
    </source>
</evidence>
<gene>
    <name evidence="1" type="ORF">HOP12_00160</name>
</gene>
<sequence length="263" mass="29071">MSAAVESRSILMRRLGAAWLVALVLGGGAFALARIAWAKLPHPRPLEELAYYPSGKHLKPATLGHAESAADLAWLRAVQYYGAHRLVDNQFRSMYHVFDIVTSLAPGFQAAYVFGAFALAQEGGDFARAEQLMLKGIDANPASGWLAFRLGFLYYVRPGGRELRKAGAMFERASRMPDAPPQAARFAAFSRQHAGDLTVAYMMWDEVARQSPNRFLREMAEKEMTTIREALVTGRRELAVKRLTTPLVQMTPQSAPVDSSSVR</sequence>
<accession>A0A849SDX0</accession>
<dbReference type="EMBL" id="JABFRW010000002">
    <property type="protein sequence ID" value="NOT32566.1"/>
    <property type="molecule type" value="Genomic_DNA"/>
</dbReference>
<evidence type="ECO:0000313" key="1">
    <source>
        <dbReference type="EMBL" id="NOT32566.1"/>
    </source>
</evidence>
<dbReference type="AlphaFoldDB" id="A0A849SDX0"/>
<comment type="caution">
    <text evidence="1">The sequence shown here is derived from an EMBL/GenBank/DDBJ whole genome shotgun (WGS) entry which is preliminary data.</text>
</comment>
<reference evidence="1 2" key="1">
    <citation type="submission" date="2020-04" db="EMBL/GenBank/DDBJ databases">
        <title>Metagenomic profiling of ammonia- and methane-oxidizing microorganisms in a Dutch drinking water treatment plant.</title>
        <authorList>
            <person name="Poghosyan L."/>
            <person name="Leucker S."/>
        </authorList>
    </citation>
    <scope>NUCLEOTIDE SEQUENCE [LARGE SCALE GENOMIC DNA]</scope>
    <source>
        <strain evidence="1">S-RSF-IL-03</strain>
    </source>
</reference>
<protein>
    <recommendedName>
        <fullName evidence="3">Tetratricopeptide repeat protein</fullName>
    </recommendedName>
</protein>
<dbReference type="Proteomes" id="UP000580839">
    <property type="component" value="Unassembled WGS sequence"/>
</dbReference>
<name>A0A849SDX0_UNCEI</name>
<evidence type="ECO:0000313" key="2">
    <source>
        <dbReference type="Proteomes" id="UP000580839"/>
    </source>
</evidence>
<organism evidence="1 2">
    <name type="scientific">Eiseniibacteriota bacterium</name>
    <dbReference type="NCBI Taxonomy" id="2212470"/>
    <lineage>
        <taxon>Bacteria</taxon>
        <taxon>Candidatus Eiseniibacteriota</taxon>
    </lineage>
</organism>
<proteinExistence type="predicted"/>